<comment type="catalytic activity">
    <reaction evidence="8">
        <text>UDP-N-acetyl-alpha-D-muramoyl-L-alanyl-D-glutamate + meso-2,6-diaminopimelate + ATP = UDP-N-acetyl-alpha-D-muramoyl-L-alanyl-gamma-D-glutamyl-meso-2,6-diaminopimelate + ADP + phosphate + H(+)</text>
        <dbReference type="Rhea" id="RHEA:23676"/>
        <dbReference type="ChEBI" id="CHEBI:15378"/>
        <dbReference type="ChEBI" id="CHEBI:30616"/>
        <dbReference type="ChEBI" id="CHEBI:43474"/>
        <dbReference type="ChEBI" id="CHEBI:57791"/>
        <dbReference type="ChEBI" id="CHEBI:83900"/>
        <dbReference type="ChEBI" id="CHEBI:83905"/>
        <dbReference type="ChEBI" id="CHEBI:456216"/>
        <dbReference type="EC" id="6.3.2.13"/>
    </reaction>
</comment>
<feature type="binding site" evidence="8">
    <location>
        <position position="458"/>
    </location>
    <ligand>
        <name>meso-2,6-diaminopimelate</name>
        <dbReference type="ChEBI" id="CHEBI:57791"/>
    </ligand>
</feature>
<keyword evidence="6 8" id="KW-0131">Cell cycle</keyword>
<evidence type="ECO:0000256" key="5">
    <source>
        <dbReference type="ARBA" id="ARBA00022984"/>
    </source>
</evidence>
<dbReference type="InterPro" id="IPR036565">
    <property type="entry name" value="Mur-like_cat_sf"/>
</dbReference>
<dbReference type="EMBL" id="JBHRSA010000034">
    <property type="protein sequence ID" value="MFC3040241.1"/>
    <property type="molecule type" value="Genomic_DNA"/>
</dbReference>
<dbReference type="InterPro" id="IPR013221">
    <property type="entry name" value="Mur_ligase_cen"/>
</dbReference>
<feature type="binding site" evidence="8">
    <location>
        <position position="150"/>
    </location>
    <ligand>
        <name>UDP-N-acetyl-alpha-D-muramoyl-L-alanyl-D-glutamate</name>
        <dbReference type="ChEBI" id="CHEBI:83900"/>
    </ligand>
</feature>
<evidence type="ECO:0000256" key="8">
    <source>
        <dbReference type="HAMAP-Rule" id="MF_00208"/>
    </source>
</evidence>
<comment type="subcellular location">
    <subcellularLocation>
        <location evidence="8 9">Cytoplasm</location>
    </subcellularLocation>
</comment>
<dbReference type="Gene3D" id="3.90.190.20">
    <property type="entry name" value="Mur ligase, C-terminal domain"/>
    <property type="match status" value="1"/>
</dbReference>
<feature type="domain" description="Mur ligase C-terminal" evidence="11">
    <location>
        <begin position="335"/>
        <end position="460"/>
    </location>
</feature>
<dbReference type="NCBIfam" id="TIGR01085">
    <property type="entry name" value="murE"/>
    <property type="match status" value="1"/>
</dbReference>
<comment type="pathway">
    <text evidence="1 8 9">Cell wall biogenesis; peptidoglycan biosynthesis.</text>
</comment>
<dbReference type="SUPFAM" id="SSF53244">
    <property type="entry name" value="MurD-like peptide ligases, peptide-binding domain"/>
    <property type="match status" value="1"/>
</dbReference>
<dbReference type="NCBIfam" id="NF001124">
    <property type="entry name" value="PRK00139.1-2"/>
    <property type="match status" value="1"/>
</dbReference>
<keyword evidence="8 13" id="KW-0436">Ligase</keyword>
<dbReference type="NCBIfam" id="NF001126">
    <property type="entry name" value="PRK00139.1-4"/>
    <property type="match status" value="1"/>
</dbReference>
<feature type="domain" description="Mur ligase central" evidence="12">
    <location>
        <begin position="107"/>
        <end position="313"/>
    </location>
</feature>
<evidence type="ECO:0000256" key="2">
    <source>
        <dbReference type="ARBA" id="ARBA00005898"/>
    </source>
</evidence>
<dbReference type="Pfam" id="PF08245">
    <property type="entry name" value="Mur_ligase_M"/>
    <property type="match status" value="1"/>
</dbReference>
<comment type="caution">
    <text evidence="8">Lacks conserved residue(s) required for the propagation of feature annotation.</text>
</comment>
<feature type="binding site" evidence="8">
    <location>
        <position position="31"/>
    </location>
    <ligand>
        <name>UDP-N-acetyl-alpha-D-muramoyl-L-alanyl-D-glutamate</name>
        <dbReference type="ChEBI" id="CHEBI:83900"/>
    </ligand>
</feature>
<evidence type="ECO:0000256" key="4">
    <source>
        <dbReference type="ARBA" id="ARBA00022960"/>
    </source>
</evidence>
<comment type="similarity">
    <text evidence="2 8">Belongs to the MurCDEF family. MurE subfamily.</text>
</comment>
<dbReference type="SUPFAM" id="SSF53623">
    <property type="entry name" value="MurD-like peptide ligases, catalytic domain"/>
    <property type="match status" value="1"/>
</dbReference>
<sequence>MKLTELLLGIPFYETASSIENIAVHSIEVDSRNVKPGSLFVCIEGTKADGHEYAGEASHNGATAIISERPLNLATPTIVVPDTIRALAMLAVRFYDHPTGNIPLIGVTGTNGKTTVTYLLESIFGQWQKKTALVGTIQMKVGDSTFPVPNTTPDALFLQRAFHQMASDGVDQAIMEVSSHALDMGRIYGCDYDVAVFTNLTQDHLDYHQNVEDYLWAKSLLFSQLGNTYDLKKPKFAVLNVDDDNFKKLSKSTAHHVVTYGLHKEAQVTAKNVKVTAEGTYFQLSAPSGTISINSRLIGMFNVYNMLAASTAAIVSGVPLTVIKEGLEKITGVSGRFEPVYAGQNYSVIVDYAHTPDSLENVLQAISGFARRKVFVVVGCGGDRDRTKRPLMARTALNFADYAIFTSDNPRTERPSSILADMTEGLTETNFEVVEDRRAAIEKAVSFADEDDIVLIAGKGHETYQQVGYETFNFDDRKVARDAILAKEK</sequence>
<dbReference type="Pfam" id="PF02875">
    <property type="entry name" value="Mur_ligase_C"/>
    <property type="match status" value="1"/>
</dbReference>
<feature type="domain" description="Mur ligase N-terminal catalytic" evidence="10">
    <location>
        <begin position="24"/>
        <end position="81"/>
    </location>
</feature>
<evidence type="ECO:0000256" key="6">
    <source>
        <dbReference type="ARBA" id="ARBA00023306"/>
    </source>
</evidence>
<feature type="binding site" evidence="8">
    <location>
        <position position="186"/>
    </location>
    <ligand>
        <name>UDP-N-acetyl-alpha-D-muramoyl-L-alanyl-D-glutamate</name>
        <dbReference type="ChEBI" id="CHEBI:83900"/>
    </ligand>
</feature>
<evidence type="ECO:0000256" key="9">
    <source>
        <dbReference type="RuleBase" id="RU004135"/>
    </source>
</evidence>
<keyword evidence="5 8" id="KW-0573">Peptidoglycan synthesis</keyword>
<dbReference type="PANTHER" id="PTHR23135">
    <property type="entry name" value="MUR LIGASE FAMILY MEMBER"/>
    <property type="match status" value="1"/>
</dbReference>
<dbReference type="GO" id="GO:0008765">
    <property type="term" value="F:UDP-N-acetylmuramoylalanyl-D-glutamate-2,6-diaminopimelate ligase activity"/>
    <property type="evidence" value="ECO:0007669"/>
    <property type="project" value="UniProtKB-EC"/>
</dbReference>
<evidence type="ECO:0000259" key="11">
    <source>
        <dbReference type="Pfam" id="PF02875"/>
    </source>
</evidence>
<dbReference type="HAMAP" id="MF_00208">
    <property type="entry name" value="MurE"/>
    <property type="match status" value="1"/>
</dbReference>
<feature type="binding site" evidence="8">
    <location>
        <position position="384"/>
    </location>
    <ligand>
        <name>meso-2,6-diaminopimelate</name>
        <dbReference type="ChEBI" id="CHEBI:57791"/>
    </ligand>
</feature>
<evidence type="ECO:0000313" key="13">
    <source>
        <dbReference type="EMBL" id="MFC3040241.1"/>
    </source>
</evidence>
<reference evidence="14" key="1">
    <citation type="journal article" date="2019" name="Int. J. Syst. Evol. Microbiol.">
        <title>The Global Catalogue of Microorganisms (GCM) 10K type strain sequencing project: providing services to taxonomists for standard genome sequencing and annotation.</title>
        <authorList>
            <consortium name="The Broad Institute Genomics Platform"/>
            <consortium name="The Broad Institute Genome Sequencing Center for Infectious Disease"/>
            <person name="Wu L."/>
            <person name="Ma J."/>
        </authorList>
    </citation>
    <scope>NUCLEOTIDE SEQUENCE [LARGE SCALE GENOMIC DNA]</scope>
    <source>
        <strain evidence="14">KCTC 13128</strain>
    </source>
</reference>
<accession>A0ABV7CUV5</accession>
<protein>
    <recommendedName>
        <fullName evidence="8">UDP-N-acetylmuramoyl-L-alanyl-D-glutamate--2,6-diaminopimelate ligase</fullName>
        <ecNumber evidence="8">6.3.2.13</ecNumber>
    </recommendedName>
    <alternativeName>
        <fullName evidence="8">Meso-A2pm-adding enzyme</fullName>
    </alternativeName>
    <alternativeName>
        <fullName evidence="8">Meso-diaminopimelate-adding enzyme</fullName>
    </alternativeName>
    <alternativeName>
        <fullName evidence="8">UDP-MurNAc-L-Ala-D-Glu:meso-diaminopimelate ligase</fullName>
    </alternativeName>
    <alternativeName>
        <fullName evidence="8">UDP-MurNAc-tripeptide synthetase</fullName>
    </alternativeName>
    <alternativeName>
        <fullName evidence="8">UDP-N-acetylmuramyl-tripeptide synthetase</fullName>
    </alternativeName>
</protein>
<comment type="function">
    <text evidence="8">Catalyzes the addition of meso-diaminopimelic acid to the nucleotide precursor UDP-N-acetylmuramoyl-L-alanyl-D-glutamate (UMAG) in the biosynthesis of bacterial cell-wall peptidoglycan.</text>
</comment>
<dbReference type="RefSeq" id="WP_390271260.1">
    <property type="nucleotide sequence ID" value="NZ_JBHRSA010000034.1"/>
</dbReference>
<dbReference type="PANTHER" id="PTHR23135:SF4">
    <property type="entry name" value="UDP-N-ACETYLMURAMOYL-L-ALANYL-D-GLUTAMATE--2,6-DIAMINOPIMELATE LIGASE MURE HOMOLOG, CHLOROPLASTIC"/>
    <property type="match status" value="1"/>
</dbReference>
<name>A0ABV7CUV5_9BACI</name>
<dbReference type="Gene3D" id="3.40.1190.10">
    <property type="entry name" value="Mur-like, catalytic domain"/>
    <property type="match status" value="1"/>
</dbReference>
<feature type="modified residue" description="N6-carboxylysine" evidence="8">
    <location>
        <position position="218"/>
    </location>
</feature>
<feature type="binding site" evidence="8">
    <location>
        <position position="462"/>
    </location>
    <ligand>
        <name>meso-2,6-diaminopimelate</name>
        <dbReference type="ChEBI" id="CHEBI:57791"/>
    </ligand>
</feature>
<keyword evidence="8" id="KW-0963">Cytoplasm</keyword>
<dbReference type="InterPro" id="IPR005761">
    <property type="entry name" value="UDP-N-AcMur-Glu-dNH2Pim_ligase"/>
</dbReference>
<feature type="short sequence motif" description="Meso-diaminopimelate recognition motif" evidence="8">
    <location>
        <begin position="408"/>
        <end position="411"/>
    </location>
</feature>
<keyword evidence="3 8" id="KW-0132">Cell division</keyword>
<dbReference type="EC" id="6.3.2.13" evidence="8"/>
<feature type="binding site" evidence="8">
    <location>
        <begin position="109"/>
        <end position="115"/>
    </location>
    <ligand>
        <name>ATP</name>
        <dbReference type="ChEBI" id="CHEBI:30616"/>
    </ligand>
</feature>
<keyword evidence="4 8" id="KW-0133">Cell shape</keyword>
<evidence type="ECO:0000259" key="10">
    <source>
        <dbReference type="Pfam" id="PF01225"/>
    </source>
</evidence>
<comment type="cofactor">
    <cofactor evidence="8">
        <name>Mg(2+)</name>
        <dbReference type="ChEBI" id="CHEBI:18420"/>
    </cofactor>
</comment>
<dbReference type="InterPro" id="IPR036615">
    <property type="entry name" value="Mur_ligase_C_dom_sf"/>
</dbReference>
<feature type="binding site" evidence="8">
    <location>
        <begin position="408"/>
        <end position="411"/>
    </location>
    <ligand>
        <name>meso-2,6-diaminopimelate</name>
        <dbReference type="ChEBI" id="CHEBI:57791"/>
    </ligand>
</feature>
<keyword evidence="7 8" id="KW-0961">Cell wall biogenesis/degradation</keyword>
<gene>
    <name evidence="8" type="primary">murE</name>
    <name evidence="13" type="ORF">ACFOGI_08235</name>
</gene>
<dbReference type="Pfam" id="PF01225">
    <property type="entry name" value="Mur_ligase"/>
    <property type="match status" value="1"/>
</dbReference>
<dbReference type="InterPro" id="IPR000713">
    <property type="entry name" value="Mur_ligase_N"/>
</dbReference>
<dbReference type="InterPro" id="IPR035911">
    <property type="entry name" value="MurE/MurF_N"/>
</dbReference>
<dbReference type="Gene3D" id="3.40.1390.10">
    <property type="entry name" value="MurE/MurF, N-terminal domain"/>
    <property type="match status" value="1"/>
</dbReference>
<keyword evidence="8" id="KW-0460">Magnesium</keyword>
<feature type="binding site" evidence="8">
    <location>
        <begin position="151"/>
        <end position="152"/>
    </location>
    <ligand>
        <name>UDP-N-acetyl-alpha-D-muramoyl-L-alanyl-D-glutamate</name>
        <dbReference type="ChEBI" id="CHEBI:83900"/>
    </ligand>
</feature>
<keyword evidence="8" id="KW-0067">ATP-binding</keyword>
<evidence type="ECO:0000259" key="12">
    <source>
        <dbReference type="Pfam" id="PF08245"/>
    </source>
</evidence>
<dbReference type="Proteomes" id="UP001595279">
    <property type="component" value="Unassembled WGS sequence"/>
</dbReference>
<keyword evidence="14" id="KW-1185">Reference proteome</keyword>
<evidence type="ECO:0000313" key="14">
    <source>
        <dbReference type="Proteomes" id="UP001595279"/>
    </source>
</evidence>
<evidence type="ECO:0000256" key="1">
    <source>
        <dbReference type="ARBA" id="ARBA00004752"/>
    </source>
</evidence>
<keyword evidence="8" id="KW-0547">Nucleotide-binding</keyword>
<evidence type="ECO:0000256" key="3">
    <source>
        <dbReference type="ARBA" id="ARBA00022618"/>
    </source>
</evidence>
<organism evidence="13 14">
    <name type="scientific">Virgibacillus xinjiangensis</name>
    <dbReference type="NCBI Taxonomy" id="393090"/>
    <lineage>
        <taxon>Bacteria</taxon>
        <taxon>Bacillati</taxon>
        <taxon>Bacillota</taxon>
        <taxon>Bacilli</taxon>
        <taxon>Bacillales</taxon>
        <taxon>Bacillaceae</taxon>
        <taxon>Virgibacillus</taxon>
    </lineage>
</organism>
<comment type="PTM">
    <text evidence="8">Carboxylation is probably crucial for Mg(2+) binding and, consequently, for the gamma-phosphate positioning of ATP.</text>
</comment>
<evidence type="ECO:0000256" key="7">
    <source>
        <dbReference type="ARBA" id="ARBA00023316"/>
    </source>
</evidence>
<dbReference type="SUPFAM" id="SSF63418">
    <property type="entry name" value="MurE/MurF N-terminal domain"/>
    <property type="match status" value="1"/>
</dbReference>
<feature type="binding site" evidence="8">
    <location>
        <position position="178"/>
    </location>
    <ligand>
        <name>UDP-N-acetyl-alpha-D-muramoyl-L-alanyl-D-glutamate</name>
        <dbReference type="ChEBI" id="CHEBI:83900"/>
    </ligand>
</feature>
<dbReference type="InterPro" id="IPR004101">
    <property type="entry name" value="Mur_ligase_C"/>
</dbReference>
<comment type="caution">
    <text evidence="13">The sequence shown here is derived from an EMBL/GenBank/DDBJ whole genome shotgun (WGS) entry which is preliminary data.</text>
</comment>
<proteinExistence type="inferred from homology"/>